<proteinExistence type="predicted"/>
<dbReference type="EMBL" id="BGZK01000033">
    <property type="protein sequence ID" value="GBP09074.1"/>
    <property type="molecule type" value="Genomic_DNA"/>
</dbReference>
<sequence>MRERAIAGNVYRLSEGVPLAFLKLPAGPADVRLPRTGAPAESAQRLVLLRPNEIERESHAAARAPRPRPAA</sequence>
<evidence type="ECO:0000313" key="2">
    <source>
        <dbReference type="EMBL" id="GBP09074.1"/>
    </source>
</evidence>
<reference evidence="2 3" key="1">
    <citation type="journal article" date="2019" name="Commun. Biol.">
        <title>The bagworm genome reveals a unique fibroin gene that provides high tensile strength.</title>
        <authorList>
            <person name="Kono N."/>
            <person name="Nakamura H."/>
            <person name="Ohtoshi R."/>
            <person name="Tomita M."/>
            <person name="Numata K."/>
            <person name="Arakawa K."/>
        </authorList>
    </citation>
    <scope>NUCLEOTIDE SEQUENCE [LARGE SCALE GENOMIC DNA]</scope>
</reference>
<comment type="caution">
    <text evidence="2">The sequence shown here is derived from an EMBL/GenBank/DDBJ whole genome shotgun (WGS) entry which is preliminary data.</text>
</comment>
<feature type="compositionally biased region" description="Low complexity" evidence="1">
    <location>
        <begin position="61"/>
        <end position="71"/>
    </location>
</feature>
<evidence type="ECO:0000256" key="1">
    <source>
        <dbReference type="SAM" id="MobiDB-lite"/>
    </source>
</evidence>
<evidence type="ECO:0000313" key="3">
    <source>
        <dbReference type="Proteomes" id="UP000299102"/>
    </source>
</evidence>
<keyword evidence="3" id="KW-1185">Reference proteome</keyword>
<protein>
    <submittedName>
        <fullName evidence="2">Uncharacterized protein</fullName>
    </submittedName>
</protein>
<dbReference type="Proteomes" id="UP000299102">
    <property type="component" value="Unassembled WGS sequence"/>
</dbReference>
<accession>A0A4C1T4P3</accession>
<organism evidence="2 3">
    <name type="scientific">Eumeta variegata</name>
    <name type="common">Bagworm moth</name>
    <name type="synonym">Eumeta japonica</name>
    <dbReference type="NCBI Taxonomy" id="151549"/>
    <lineage>
        <taxon>Eukaryota</taxon>
        <taxon>Metazoa</taxon>
        <taxon>Ecdysozoa</taxon>
        <taxon>Arthropoda</taxon>
        <taxon>Hexapoda</taxon>
        <taxon>Insecta</taxon>
        <taxon>Pterygota</taxon>
        <taxon>Neoptera</taxon>
        <taxon>Endopterygota</taxon>
        <taxon>Lepidoptera</taxon>
        <taxon>Glossata</taxon>
        <taxon>Ditrysia</taxon>
        <taxon>Tineoidea</taxon>
        <taxon>Psychidae</taxon>
        <taxon>Oiketicinae</taxon>
        <taxon>Eumeta</taxon>
    </lineage>
</organism>
<feature type="region of interest" description="Disordered" evidence="1">
    <location>
        <begin position="52"/>
        <end position="71"/>
    </location>
</feature>
<gene>
    <name evidence="2" type="ORF">EVAR_78404_1</name>
</gene>
<name>A0A4C1T4P3_EUMVA</name>
<dbReference type="AlphaFoldDB" id="A0A4C1T4P3"/>